<dbReference type="EC" id="4.2.1.75" evidence="5"/>
<dbReference type="GO" id="GO:0004852">
    <property type="term" value="F:uroporphyrinogen-III synthase activity"/>
    <property type="evidence" value="ECO:0007669"/>
    <property type="project" value="UniProtKB-EC"/>
</dbReference>
<dbReference type="InterPro" id="IPR003754">
    <property type="entry name" value="4pyrrol_synth_uPrphyn_synth"/>
</dbReference>
<dbReference type="SMART" id="SM00862">
    <property type="entry name" value="Trans_reg_C"/>
    <property type="match status" value="1"/>
</dbReference>
<dbReference type="NCBIfam" id="NF005568">
    <property type="entry name" value="PRK07239.1"/>
    <property type="match status" value="1"/>
</dbReference>
<gene>
    <name evidence="5" type="ORF">G9H71_04085</name>
</gene>
<evidence type="ECO:0000259" key="4">
    <source>
        <dbReference type="PROSITE" id="PS51755"/>
    </source>
</evidence>
<name>A0ABX0GR65_9ACTN</name>
<sequence length="413" mass="43876">MPGETVLQVEPPSEAAPGPEPAVQPTEPAVAPLAGWTVAVTAARRADELIALLERRGGRVVHGPAIRIVPLPDDTELLAATKACLAAPVDLAVATTGIGFRGWIEAAEGWGLGDELREQLSHARVLARGPKARGAVRAAGLVDAWSPASESSSEVLEHLLEDDLEGKRVVVQLHGEPLPDFIDALEGAGADVVQVPVYRWVSPEDTAPMERLLDQVLARQVDAITFTSAPAAVSLLRLAESRGDEDKLLDVLRKDVLVACVGPVTAGPLERRDVPTAQPARARLGALARTVVDELPARGARLEAAGHELDVRGHAVVVDGRVVPLPPVPMALLRALARYPGRVLSRADLLRAIARSTGGPAVGIDEHAVESAVTRLRSALGDPRCIQTVVKRGYRLAYDPPHLRDACEDEEER</sequence>
<dbReference type="InterPro" id="IPR036388">
    <property type="entry name" value="WH-like_DNA-bd_sf"/>
</dbReference>
<evidence type="ECO:0000256" key="1">
    <source>
        <dbReference type="ARBA" id="ARBA00023125"/>
    </source>
</evidence>
<feature type="region of interest" description="Disordered" evidence="3">
    <location>
        <begin position="1"/>
        <end position="27"/>
    </location>
</feature>
<evidence type="ECO:0000256" key="2">
    <source>
        <dbReference type="PROSITE-ProRule" id="PRU01091"/>
    </source>
</evidence>
<protein>
    <submittedName>
        <fullName evidence="5">Uroporphyrinogen-III synthase</fullName>
        <ecNumber evidence="5">4.2.1.75</ecNumber>
    </submittedName>
</protein>
<dbReference type="InterPro" id="IPR001867">
    <property type="entry name" value="OmpR/PhoB-type_DNA-bd"/>
</dbReference>
<dbReference type="Gene3D" id="3.40.50.10090">
    <property type="match status" value="2"/>
</dbReference>
<dbReference type="Gene3D" id="1.10.10.10">
    <property type="entry name" value="Winged helix-like DNA-binding domain superfamily/Winged helix DNA-binding domain"/>
    <property type="match status" value="1"/>
</dbReference>
<dbReference type="PANTHER" id="PTHR40082">
    <property type="entry name" value="BLR5956 PROTEIN"/>
    <property type="match status" value="1"/>
</dbReference>
<reference evidence="5 6" key="1">
    <citation type="submission" date="2020-03" db="EMBL/GenBank/DDBJ databases">
        <title>Two novel Motilibacter sp.</title>
        <authorList>
            <person name="Liu S."/>
        </authorList>
    </citation>
    <scope>NUCLEOTIDE SEQUENCE [LARGE SCALE GENOMIC DNA]</scope>
    <source>
        <strain evidence="5 6">E257</strain>
    </source>
</reference>
<proteinExistence type="predicted"/>
<evidence type="ECO:0000313" key="6">
    <source>
        <dbReference type="Proteomes" id="UP000800981"/>
    </source>
</evidence>
<keyword evidence="6" id="KW-1185">Reference proteome</keyword>
<dbReference type="EMBL" id="JAANNP010000001">
    <property type="protein sequence ID" value="NHC12955.1"/>
    <property type="molecule type" value="Genomic_DNA"/>
</dbReference>
<dbReference type="Pfam" id="PF00486">
    <property type="entry name" value="Trans_reg_C"/>
    <property type="match status" value="1"/>
</dbReference>
<feature type="domain" description="OmpR/PhoB-type" evidence="4">
    <location>
        <begin position="299"/>
        <end position="398"/>
    </location>
</feature>
<keyword evidence="1 2" id="KW-0238">DNA-binding</keyword>
<organism evidence="5 6">
    <name type="scientific">Motilibacter deserti</name>
    <dbReference type="NCBI Taxonomy" id="2714956"/>
    <lineage>
        <taxon>Bacteria</taxon>
        <taxon>Bacillati</taxon>
        <taxon>Actinomycetota</taxon>
        <taxon>Actinomycetes</taxon>
        <taxon>Motilibacterales</taxon>
        <taxon>Motilibacteraceae</taxon>
        <taxon>Motilibacter</taxon>
    </lineage>
</organism>
<dbReference type="PROSITE" id="PS51755">
    <property type="entry name" value="OMPR_PHOB"/>
    <property type="match status" value="1"/>
</dbReference>
<accession>A0ABX0GR65</accession>
<dbReference type="SUPFAM" id="SSF46894">
    <property type="entry name" value="C-terminal effector domain of the bipartite response regulators"/>
    <property type="match status" value="1"/>
</dbReference>
<dbReference type="InterPro" id="IPR039793">
    <property type="entry name" value="UROS/Hem4"/>
</dbReference>
<evidence type="ECO:0000256" key="3">
    <source>
        <dbReference type="SAM" id="MobiDB-lite"/>
    </source>
</evidence>
<comment type="caution">
    <text evidence="5">The sequence shown here is derived from an EMBL/GenBank/DDBJ whole genome shotgun (WGS) entry which is preliminary data.</text>
</comment>
<dbReference type="CDD" id="cd00383">
    <property type="entry name" value="trans_reg_C"/>
    <property type="match status" value="1"/>
</dbReference>
<dbReference type="Pfam" id="PF02602">
    <property type="entry name" value="HEM4"/>
    <property type="match status" value="1"/>
</dbReference>
<evidence type="ECO:0000313" key="5">
    <source>
        <dbReference type="EMBL" id="NHC12955.1"/>
    </source>
</evidence>
<dbReference type="CDD" id="cd06578">
    <property type="entry name" value="HemD"/>
    <property type="match status" value="1"/>
</dbReference>
<dbReference type="RefSeq" id="WP_166278170.1">
    <property type="nucleotide sequence ID" value="NZ_JAANNP010000001.1"/>
</dbReference>
<keyword evidence="5" id="KW-0456">Lyase</keyword>
<feature type="DNA-binding region" description="OmpR/PhoB-type" evidence="2">
    <location>
        <begin position="299"/>
        <end position="398"/>
    </location>
</feature>
<dbReference type="SUPFAM" id="SSF69618">
    <property type="entry name" value="HemD-like"/>
    <property type="match status" value="1"/>
</dbReference>
<dbReference type="PANTHER" id="PTHR40082:SF1">
    <property type="entry name" value="BLR5956 PROTEIN"/>
    <property type="match status" value="1"/>
</dbReference>
<dbReference type="Proteomes" id="UP000800981">
    <property type="component" value="Unassembled WGS sequence"/>
</dbReference>
<dbReference type="InterPro" id="IPR016032">
    <property type="entry name" value="Sig_transdc_resp-reg_C-effctor"/>
</dbReference>
<dbReference type="InterPro" id="IPR036108">
    <property type="entry name" value="4pyrrol_syn_uPrphyn_synt_sf"/>
</dbReference>